<dbReference type="Pfam" id="PF07813">
    <property type="entry name" value="LTXXQ"/>
    <property type="match status" value="1"/>
</dbReference>
<accession>A0A4R2GU95</accession>
<protein>
    <submittedName>
        <fullName evidence="2">LTXXQ motif family protein</fullName>
    </submittedName>
</protein>
<feature type="chain" id="PRO_5020366560" evidence="1">
    <location>
        <begin position="23"/>
        <end position="169"/>
    </location>
</feature>
<dbReference type="InterPro" id="IPR012899">
    <property type="entry name" value="LTXXQ"/>
</dbReference>
<sequence length="169" mass="18458">MNKVFAALTLSAALAASGAAFAQQADGAKAGQPAPGKHQRISADDRAALTDARIAGLKAGLKLNADQEKLWPGVEKALRDAAQARAERMAKFKEERKEAREEGKKGDFVERLRRGADMATERATEMRKLADAVDPLYKTLDDGQKRRLGMLLRASVPHGMDHHKHGKRH</sequence>
<keyword evidence="1" id="KW-0732">Signal</keyword>
<dbReference type="EMBL" id="SLWL01000004">
    <property type="protein sequence ID" value="TCO14242.1"/>
    <property type="molecule type" value="Genomic_DNA"/>
</dbReference>
<feature type="signal peptide" evidence="1">
    <location>
        <begin position="1"/>
        <end position="22"/>
    </location>
</feature>
<evidence type="ECO:0000313" key="2">
    <source>
        <dbReference type="EMBL" id="TCO14242.1"/>
    </source>
</evidence>
<organism evidence="2 3">
    <name type="scientific">Camelimonas lactis</name>
    <dbReference type="NCBI Taxonomy" id="659006"/>
    <lineage>
        <taxon>Bacteria</taxon>
        <taxon>Pseudomonadati</taxon>
        <taxon>Pseudomonadota</taxon>
        <taxon>Alphaproteobacteria</taxon>
        <taxon>Hyphomicrobiales</taxon>
        <taxon>Chelatococcaceae</taxon>
        <taxon>Camelimonas</taxon>
    </lineage>
</organism>
<keyword evidence="3" id="KW-1185">Reference proteome</keyword>
<dbReference type="GO" id="GO:0042597">
    <property type="term" value="C:periplasmic space"/>
    <property type="evidence" value="ECO:0007669"/>
    <property type="project" value="InterPro"/>
</dbReference>
<evidence type="ECO:0000313" key="3">
    <source>
        <dbReference type="Proteomes" id="UP000294881"/>
    </source>
</evidence>
<dbReference type="Proteomes" id="UP000294881">
    <property type="component" value="Unassembled WGS sequence"/>
</dbReference>
<evidence type="ECO:0000256" key="1">
    <source>
        <dbReference type="SAM" id="SignalP"/>
    </source>
</evidence>
<proteinExistence type="predicted"/>
<comment type="caution">
    <text evidence="2">The sequence shown here is derived from an EMBL/GenBank/DDBJ whole genome shotgun (WGS) entry which is preliminary data.</text>
</comment>
<name>A0A4R2GU95_9HYPH</name>
<gene>
    <name evidence="2" type="ORF">EV666_104195</name>
</gene>
<dbReference type="AlphaFoldDB" id="A0A4R2GU95"/>
<reference evidence="2 3" key="1">
    <citation type="submission" date="2019-03" db="EMBL/GenBank/DDBJ databases">
        <title>Genomic Encyclopedia of Type Strains, Phase IV (KMG-IV): sequencing the most valuable type-strain genomes for metagenomic binning, comparative biology and taxonomic classification.</title>
        <authorList>
            <person name="Goeker M."/>
        </authorList>
    </citation>
    <scope>NUCLEOTIDE SEQUENCE [LARGE SCALE GENOMIC DNA]</scope>
    <source>
        <strain evidence="2 3">DSM 22958</strain>
    </source>
</reference>